<dbReference type="RefSeq" id="WP_184149112.1">
    <property type="nucleotide sequence ID" value="NZ_JACHKA010000001.1"/>
</dbReference>
<sequence>MGADDPTMLAGRPEWLAHRHDPLTDTIWYRRVTRGEHGKAVFLTDEYLGPAATVEKVDRQAALAANASPAPLHWIFHSAFCCSTLAARAFDMPGISMALKEPLILQDVVGWRRRGGEPREIARLLDNAGTLLAKPFEPGEAVIVKPSNILNPLAAAALALKPASRALLMVAPLETFLTSVAKKGMWCRLWARELVVGQLKDGVIDLGFTGEDYLRHTDLQCAAVGWLAQHKLFHDLCARFGPDRVKTIDSQLFLARPADALAAAMDLFGLAPGAQRLSETVAATFSRHSKWGEAYDRETRTREHDAVAAAHAEEIEKTAAWARAVADHAGIDLTLPAPLLD</sequence>
<organism evidence="1 2">
    <name type="scientific">Sphingobium lignivorans</name>
    <dbReference type="NCBI Taxonomy" id="2735886"/>
    <lineage>
        <taxon>Bacteria</taxon>
        <taxon>Pseudomonadati</taxon>
        <taxon>Pseudomonadota</taxon>
        <taxon>Alphaproteobacteria</taxon>
        <taxon>Sphingomonadales</taxon>
        <taxon>Sphingomonadaceae</taxon>
        <taxon>Sphingobium</taxon>
    </lineage>
</organism>
<proteinExistence type="predicted"/>
<dbReference type="Proteomes" id="UP001138540">
    <property type="component" value="Unassembled WGS sequence"/>
</dbReference>
<gene>
    <name evidence="1" type="ORF">HNP60_000209</name>
</gene>
<evidence type="ECO:0000313" key="2">
    <source>
        <dbReference type="Proteomes" id="UP001138540"/>
    </source>
</evidence>
<name>A0ABR6NAD4_9SPHN</name>
<dbReference type="EMBL" id="JACHKA010000001">
    <property type="protein sequence ID" value="MBB5984235.1"/>
    <property type="molecule type" value="Genomic_DNA"/>
</dbReference>
<comment type="caution">
    <text evidence="1">The sequence shown here is derived from an EMBL/GenBank/DDBJ whole genome shotgun (WGS) entry which is preliminary data.</text>
</comment>
<protein>
    <submittedName>
        <fullName evidence="1">Uncharacterized protein</fullName>
    </submittedName>
</protein>
<reference evidence="1 2" key="1">
    <citation type="submission" date="2020-08" db="EMBL/GenBank/DDBJ databases">
        <title>Exploring microbial biodiversity for novel pathways involved in the catabolism of aromatic compounds derived from lignin.</title>
        <authorList>
            <person name="Elkins J."/>
        </authorList>
    </citation>
    <scope>NUCLEOTIDE SEQUENCE [LARGE SCALE GENOMIC DNA]</scope>
    <source>
        <strain evidence="1 2">B1D3A</strain>
    </source>
</reference>
<keyword evidence="2" id="KW-1185">Reference proteome</keyword>
<accession>A0ABR6NAD4</accession>
<evidence type="ECO:0000313" key="1">
    <source>
        <dbReference type="EMBL" id="MBB5984235.1"/>
    </source>
</evidence>